<keyword evidence="5" id="KW-1185">Reference proteome</keyword>
<feature type="region of interest" description="Disordered" evidence="1">
    <location>
        <begin position="1"/>
        <end position="71"/>
    </location>
</feature>
<feature type="compositionally biased region" description="Low complexity" evidence="1">
    <location>
        <begin position="57"/>
        <end position="71"/>
    </location>
</feature>
<dbReference type="PANTHER" id="PTHR31280">
    <property type="entry name" value="PROTEIN UNC-13 HOMOLOG"/>
    <property type="match status" value="1"/>
</dbReference>
<dbReference type="Pfam" id="PF25761">
    <property type="entry name" value="TPR_PATROL1"/>
    <property type="match status" value="1"/>
</dbReference>
<dbReference type="AlphaFoldDB" id="A0AAP0JV08"/>
<protein>
    <submittedName>
        <fullName evidence="4">Uncharacterized protein</fullName>
    </submittedName>
</protein>
<dbReference type="PROSITE" id="PS51258">
    <property type="entry name" value="MHD1"/>
    <property type="match status" value="1"/>
</dbReference>
<dbReference type="PANTHER" id="PTHR31280:SF1">
    <property type="entry name" value="OS03G0138600 PROTEIN"/>
    <property type="match status" value="1"/>
</dbReference>
<evidence type="ECO:0000259" key="2">
    <source>
        <dbReference type="PROSITE" id="PS51258"/>
    </source>
</evidence>
<dbReference type="Proteomes" id="UP001419268">
    <property type="component" value="Unassembled WGS sequence"/>
</dbReference>
<dbReference type="InterPro" id="IPR008528">
    <property type="entry name" value="unc-13_homologue"/>
</dbReference>
<feature type="compositionally biased region" description="Low complexity" evidence="1">
    <location>
        <begin position="35"/>
        <end position="44"/>
    </location>
</feature>
<feature type="domain" description="MHD2" evidence="3">
    <location>
        <begin position="905"/>
        <end position="1016"/>
    </location>
</feature>
<evidence type="ECO:0000259" key="3">
    <source>
        <dbReference type="PROSITE" id="PS51259"/>
    </source>
</evidence>
<evidence type="ECO:0000313" key="4">
    <source>
        <dbReference type="EMBL" id="KAK9140369.1"/>
    </source>
</evidence>
<gene>
    <name evidence="4" type="ORF">Scep_010050</name>
</gene>
<feature type="compositionally biased region" description="Polar residues" evidence="1">
    <location>
        <begin position="1"/>
        <end position="13"/>
    </location>
</feature>
<feature type="region of interest" description="Disordered" evidence="1">
    <location>
        <begin position="212"/>
        <end position="247"/>
    </location>
</feature>
<dbReference type="InterPro" id="IPR057984">
    <property type="entry name" value="PATROL1_C"/>
</dbReference>
<comment type="caution">
    <text evidence="4">The sequence shown here is derived from an EMBL/GenBank/DDBJ whole genome shotgun (WGS) entry which is preliminary data.</text>
</comment>
<evidence type="ECO:0000313" key="5">
    <source>
        <dbReference type="Proteomes" id="UP001419268"/>
    </source>
</evidence>
<proteinExistence type="predicted"/>
<dbReference type="PROSITE" id="PS51259">
    <property type="entry name" value="MHD2"/>
    <property type="match status" value="1"/>
</dbReference>
<feature type="compositionally biased region" description="Low complexity" evidence="1">
    <location>
        <begin position="231"/>
        <end position="247"/>
    </location>
</feature>
<organism evidence="4 5">
    <name type="scientific">Stephania cephalantha</name>
    <dbReference type="NCBI Taxonomy" id="152367"/>
    <lineage>
        <taxon>Eukaryota</taxon>
        <taxon>Viridiplantae</taxon>
        <taxon>Streptophyta</taxon>
        <taxon>Embryophyta</taxon>
        <taxon>Tracheophyta</taxon>
        <taxon>Spermatophyta</taxon>
        <taxon>Magnoliopsida</taxon>
        <taxon>Ranunculales</taxon>
        <taxon>Menispermaceae</taxon>
        <taxon>Menispermoideae</taxon>
        <taxon>Cissampelideae</taxon>
        <taxon>Stephania</taxon>
    </lineage>
</organism>
<feature type="domain" description="MHD1" evidence="2">
    <location>
        <begin position="621"/>
        <end position="763"/>
    </location>
</feature>
<feature type="compositionally biased region" description="Basic residues" evidence="1">
    <location>
        <begin position="45"/>
        <end position="56"/>
    </location>
</feature>
<evidence type="ECO:0000256" key="1">
    <source>
        <dbReference type="SAM" id="MobiDB-lite"/>
    </source>
</evidence>
<dbReference type="EMBL" id="JBBNAG010000004">
    <property type="protein sequence ID" value="KAK9140369.1"/>
    <property type="molecule type" value="Genomic_DNA"/>
</dbReference>
<dbReference type="InterPro" id="IPR014772">
    <property type="entry name" value="Munc13_dom-2"/>
</dbReference>
<name>A0AAP0JV08_9MAGN</name>
<feature type="compositionally biased region" description="Gly residues" evidence="1">
    <location>
        <begin position="181"/>
        <end position="198"/>
    </location>
</feature>
<sequence length="1078" mass="121098">MAVKNQGNANTTSPKKKESESQQMLNLKERKRSQRSQSSLNPSPRIHRTRSRRSLSSRRPSSPKSNIRSRSASFVSKRSRWVWNGYTHKYLLYPARPRIILEQAETPKFSQKSDYNAADPLEDLEWLFGRLDGLDRDDMRQTAYEVFFTSCRSSPGFGGRNALTYYPSSTKEINGSDSILNGGGGSGNGGGRSGGHGSGLIATSRMKRMLGLRTSSSSSSSKRILSLKCASSPSSPRSPGGFSSPRSMGRRAETIILPLELLRHLKPSEFNDPHDYHLWQRRQLKILEAGLLLYPSIQLDKSNSYAVQLRDIILESEIKPIDTSKNSETMRALCNCVVSLSWRSSNGSSVDSCHWADGFPLNIHLYLSLMHSIFDIKEETLVLDDIDEMLELMKKTWSTLGINKLTHNVCLAWTLFHQYVATSQKEPDLLCATMAMLAEVANDAKRADREVIYFKVLSKALTSMLRWSEKILVDYHESYRNVSISSMENLLPLALSVAKILDEDISNAGVLQERVDTEDNSPGNKVDYYIRSSLRNEFEKIIENGAQKLSDEVEENAGETFIWLANETDKLTMKEKENFSPILKRWHPIAVGVAAMTLHNCYGTVLKQYLAGVSTLMNDVIKVLERAGKLENLLVQMVVEDSVDCEDGGKAVVREMVPYEVDSIILNLLRSWINEKMSKGEEYLDKAKETETWNPKSKTKPYAQSAVEIVKVAKETVDDFFEIPIGISNDLIHDLADSLEHLFEEYTSLVASCGSKQSYVPTLPPLTRCNRDSRFIKLWKKAAPCKVGADLSPRAGSSNGFHPRPSTSRGTQRLYIRLNTLHYILSELHSIEKMLSLSPRQTSASFLNDSSNCRHLASSTPYFEHVRSFIQSACQQVSEVAAYRLIYLDSNSFFYDGLYVGDVIDARIRPPLRILKQNLTLLAAIVTDKAQPVAVREVMKATFEAFLMVLLAGGNSRIFIKSDHEMIAEDFESLKRVFCSSREGLVAEDIVEKESEMVEEIVGLMGQTTEQLIEDFSIISCKASGLGAANVAQKVPMPPTTGRWSITDPNTILRVLCHRNDSVANRFLKVTFQLPKRR</sequence>
<dbReference type="InterPro" id="IPR014770">
    <property type="entry name" value="Munc13_1"/>
</dbReference>
<reference evidence="4 5" key="1">
    <citation type="submission" date="2024-01" db="EMBL/GenBank/DDBJ databases">
        <title>Genome assemblies of Stephania.</title>
        <authorList>
            <person name="Yang L."/>
        </authorList>
    </citation>
    <scope>NUCLEOTIDE SEQUENCE [LARGE SCALE GENOMIC DNA]</scope>
    <source>
        <strain evidence="4">JXDWG</strain>
        <tissue evidence="4">Leaf</tissue>
    </source>
</reference>
<feature type="region of interest" description="Disordered" evidence="1">
    <location>
        <begin position="176"/>
        <end position="200"/>
    </location>
</feature>
<accession>A0AAP0JV08</accession>